<dbReference type="InterPro" id="IPR052974">
    <property type="entry name" value="GH79_Enzymes"/>
</dbReference>
<accession>A0A4Y9ZSG7</accession>
<evidence type="ECO:0000313" key="3">
    <source>
        <dbReference type="EMBL" id="TFY76428.1"/>
    </source>
</evidence>
<dbReference type="EMBL" id="SFCI01001208">
    <property type="protein sequence ID" value="TFY76428.1"/>
    <property type="molecule type" value="Genomic_DNA"/>
</dbReference>
<dbReference type="InterPro" id="IPR017853">
    <property type="entry name" value="GH"/>
</dbReference>
<dbReference type="Proteomes" id="UP000298061">
    <property type="component" value="Unassembled WGS sequence"/>
</dbReference>
<protein>
    <recommendedName>
        <fullName evidence="2">Beta-glucuronidase C-terminal domain-containing protein</fullName>
    </recommendedName>
</protein>
<dbReference type="PANTHER" id="PTHR36183:SF2">
    <property type="entry name" value="BETA-GLUCURONIDASE C-TERMINAL DOMAIN-CONTAINING PROTEIN"/>
    <property type="match status" value="1"/>
</dbReference>
<feature type="region of interest" description="Disordered" evidence="1">
    <location>
        <begin position="1"/>
        <end position="28"/>
    </location>
</feature>
<evidence type="ECO:0000256" key="1">
    <source>
        <dbReference type="SAM" id="MobiDB-lite"/>
    </source>
</evidence>
<gene>
    <name evidence="3" type="ORF">EWM64_g7584</name>
</gene>
<evidence type="ECO:0000259" key="2">
    <source>
        <dbReference type="Pfam" id="PF16862"/>
    </source>
</evidence>
<organism evidence="3 4">
    <name type="scientific">Hericium alpestre</name>
    <dbReference type="NCBI Taxonomy" id="135208"/>
    <lineage>
        <taxon>Eukaryota</taxon>
        <taxon>Fungi</taxon>
        <taxon>Dikarya</taxon>
        <taxon>Basidiomycota</taxon>
        <taxon>Agaricomycotina</taxon>
        <taxon>Agaricomycetes</taxon>
        <taxon>Russulales</taxon>
        <taxon>Hericiaceae</taxon>
        <taxon>Hericium</taxon>
    </lineage>
</organism>
<dbReference type="AlphaFoldDB" id="A0A4Y9ZSG7"/>
<dbReference type="InterPro" id="IPR031728">
    <property type="entry name" value="GlcAase_C"/>
</dbReference>
<feature type="domain" description="Beta-glucuronidase C-terminal" evidence="2">
    <location>
        <begin position="452"/>
        <end position="521"/>
    </location>
</feature>
<dbReference type="STRING" id="135208.A0A4Y9ZSG7"/>
<dbReference type="PANTHER" id="PTHR36183">
    <property type="entry name" value="BETA-GLUCURONIDASE"/>
    <property type="match status" value="1"/>
</dbReference>
<dbReference type="SUPFAM" id="SSF51445">
    <property type="entry name" value="(Trans)glycosidases"/>
    <property type="match status" value="1"/>
</dbReference>
<reference evidence="3 4" key="1">
    <citation type="submission" date="2019-02" db="EMBL/GenBank/DDBJ databases">
        <title>Genome sequencing of the rare red list fungi Hericium alpestre (H. flagellum).</title>
        <authorList>
            <person name="Buettner E."/>
            <person name="Kellner H."/>
        </authorList>
    </citation>
    <scope>NUCLEOTIDE SEQUENCE [LARGE SCALE GENOMIC DNA]</scope>
    <source>
        <strain evidence="3 4">DSM 108284</strain>
    </source>
</reference>
<comment type="caution">
    <text evidence="3">The sequence shown here is derived from an EMBL/GenBank/DDBJ whole genome shotgun (WGS) entry which is preliminary data.</text>
</comment>
<proteinExistence type="predicted"/>
<sequence>MTVYQPKNPQVIFGGSSSSEQPSGTVDAPAAATYTGAAAYNPTVLQPPPVPSNPTVPTQFPVQLWSGGMANLSMPLPGTFYGFSIEMSISNHVLGKNSTFISVPFLNLMANIQERVGGVHVRIGGNTQESAEFVESLPNNSIIAKDYAAVTGTTNTPPLQYTAELLYMMSNISSLANVHWYLGIPFFNTTPFDLSIMHEAQPILGDRLLGLQAGNEPDLYNAHGHRPEGYNQWNYFGEIGDLINQVGNDTEVTQRNNLFIVPSISLQWNPQDVWDTNIGQAYSADLFALSVEHYPTDNCAAQFNTGQPIRDPQATFPQFLDHTSALSNVGTFLSGTAYAQSVGKPFLMFETNTASCGGFAGISDSYGAALWALDWGLTMAASNFSGALLHVGGANAFYNPFTPPPTNQSTFRQWTVGPVYYSALVMAEILGPSNASQVVDLGMNSGNIYTPGYVVYENGNPTKVVLFNFVTDPSGNTDYTASISIGGGQTGQPNASPSSVKVKYLAADSVSAKYNFTWAGQVSLVSLMHYEHDN</sequence>
<dbReference type="Gene3D" id="3.20.20.80">
    <property type="entry name" value="Glycosidases"/>
    <property type="match status" value="1"/>
</dbReference>
<dbReference type="OrthoDB" id="2796951at2759"/>
<evidence type="ECO:0000313" key="4">
    <source>
        <dbReference type="Proteomes" id="UP000298061"/>
    </source>
</evidence>
<dbReference type="Pfam" id="PF16862">
    <property type="entry name" value="Glyco_hydro_79C"/>
    <property type="match status" value="1"/>
</dbReference>
<name>A0A4Y9ZSG7_9AGAM</name>
<feature type="compositionally biased region" description="Polar residues" evidence="1">
    <location>
        <begin position="15"/>
        <end position="24"/>
    </location>
</feature>
<keyword evidence="4" id="KW-1185">Reference proteome</keyword>